<dbReference type="GeneID" id="54460337"/>
<dbReference type="Proteomes" id="UP000504636">
    <property type="component" value="Unplaced"/>
</dbReference>
<dbReference type="AlphaFoldDB" id="A0A6A6YZM6"/>
<evidence type="ECO:0000313" key="2">
    <source>
        <dbReference type="EMBL" id="KAF2813464.1"/>
    </source>
</evidence>
<reference evidence="2 4" key="1">
    <citation type="journal article" date="2020" name="Stud. Mycol.">
        <title>101 Dothideomycetes genomes: a test case for predicting lifestyles and emergence of pathogens.</title>
        <authorList>
            <person name="Haridas S."/>
            <person name="Albert R."/>
            <person name="Binder M."/>
            <person name="Bloem J."/>
            <person name="Labutti K."/>
            <person name="Salamov A."/>
            <person name="Andreopoulos B."/>
            <person name="Baker S."/>
            <person name="Barry K."/>
            <person name="Bills G."/>
            <person name="Bluhm B."/>
            <person name="Cannon C."/>
            <person name="Castanera R."/>
            <person name="Culley D."/>
            <person name="Daum C."/>
            <person name="Ezra D."/>
            <person name="Gonzalez J."/>
            <person name="Henrissat B."/>
            <person name="Kuo A."/>
            <person name="Liang C."/>
            <person name="Lipzen A."/>
            <person name="Lutzoni F."/>
            <person name="Magnuson J."/>
            <person name="Mondo S."/>
            <person name="Nolan M."/>
            <person name="Ohm R."/>
            <person name="Pangilinan J."/>
            <person name="Park H.-J."/>
            <person name="Ramirez L."/>
            <person name="Alfaro M."/>
            <person name="Sun H."/>
            <person name="Tritt A."/>
            <person name="Yoshinaga Y."/>
            <person name="Zwiers L.-H."/>
            <person name="Turgeon B."/>
            <person name="Goodwin S."/>
            <person name="Spatafora J."/>
            <person name="Crous P."/>
            <person name="Grigoriev I."/>
        </authorList>
    </citation>
    <scope>NUCLEOTIDE SEQUENCE</scope>
    <source>
        <strain evidence="2 4">CBS 304.34</strain>
    </source>
</reference>
<feature type="compositionally biased region" description="Basic and acidic residues" evidence="1">
    <location>
        <begin position="100"/>
        <end position="113"/>
    </location>
</feature>
<proteinExistence type="predicted"/>
<accession>A0A6A6YZM6</accession>
<dbReference type="EMBL" id="MU003696">
    <property type="protein sequence ID" value="KAF2813464.1"/>
    <property type="molecule type" value="Genomic_DNA"/>
</dbReference>
<evidence type="ECO:0000313" key="4">
    <source>
        <dbReference type="RefSeq" id="XP_033580428.1"/>
    </source>
</evidence>
<sequence length="449" mass="50085">MPRAKRRSAESDGNAAPASASTAPSRAKRSKDATQKNNTSGNASIALEAPKKAGANLSKVSEKVKDDTSADAQPLTATASNVNAAEKEKEKDNVSGSATEGKKQTPREKHEAENAAQEKAILAKMASPEGLEYRCMSRPWKDRKAEWRDDEDMDEEPDEEDMEQCIEENKKYSEATPEEVPEWPWVVTKMGNYLVNEYTDQAQRRDQDNFDMYVYNDFTGYGLQEVVENQLVAFHEEYTKKDSDPHRVFVHMEAMAIWLFINELAPWVGLDDGDRLCATVDAIGRALLTALNALERADLLKPDSKVKNLPMVLSMFLSLASDLDGTGAMERDMLGADKDQTWPHAVVAYARAHDIDLKGKGIYGSAETVDKFDDMGMEDFKKKAGPDRWGFKTAFKAFTAHWAAPSGPKKKTLGGEFFDIIKKSSAYRKKHAFDGKDPLDKMDPDRLVH</sequence>
<feature type="compositionally biased region" description="Low complexity" evidence="1">
    <location>
        <begin position="15"/>
        <end position="25"/>
    </location>
</feature>
<keyword evidence="3" id="KW-1185">Reference proteome</keyword>
<dbReference type="RefSeq" id="XP_033580428.1">
    <property type="nucleotide sequence ID" value="XM_033719444.1"/>
</dbReference>
<name>A0A6A6YZM6_9PEZI</name>
<evidence type="ECO:0000256" key="1">
    <source>
        <dbReference type="SAM" id="MobiDB-lite"/>
    </source>
</evidence>
<dbReference type="OrthoDB" id="10037289at2759"/>
<organism evidence="2">
    <name type="scientific">Mytilinidion resinicola</name>
    <dbReference type="NCBI Taxonomy" id="574789"/>
    <lineage>
        <taxon>Eukaryota</taxon>
        <taxon>Fungi</taxon>
        <taxon>Dikarya</taxon>
        <taxon>Ascomycota</taxon>
        <taxon>Pezizomycotina</taxon>
        <taxon>Dothideomycetes</taxon>
        <taxon>Pleosporomycetidae</taxon>
        <taxon>Mytilinidiales</taxon>
        <taxon>Mytilinidiaceae</taxon>
        <taxon>Mytilinidion</taxon>
    </lineage>
</organism>
<gene>
    <name evidence="2 4" type="ORF">BDZ99DRAFT_460703</name>
</gene>
<protein>
    <submittedName>
        <fullName evidence="2 4">Uncharacterized protein</fullName>
    </submittedName>
</protein>
<evidence type="ECO:0000313" key="3">
    <source>
        <dbReference type="Proteomes" id="UP000504636"/>
    </source>
</evidence>
<feature type="region of interest" description="Disordered" evidence="1">
    <location>
        <begin position="1"/>
        <end position="118"/>
    </location>
</feature>
<reference evidence="4" key="2">
    <citation type="submission" date="2020-04" db="EMBL/GenBank/DDBJ databases">
        <authorList>
            <consortium name="NCBI Genome Project"/>
        </authorList>
    </citation>
    <scope>NUCLEOTIDE SEQUENCE</scope>
    <source>
        <strain evidence="4">CBS 304.34</strain>
    </source>
</reference>
<reference evidence="4" key="3">
    <citation type="submission" date="2025-04" db="UniProtKB">
        <authorList>
            <consortium name="RefSeq"/>
        </authorList>
    </citation>
    <scope>IDENTIFICATION</scope>
    <source>
        <strain evidence="4">CBS 304.34</strain>
    </source>
</reference>